<evidence type="ECO:0000256" key="1">
    <source>
        <dbReference type="SAM" id="MobiDB-lite"/>
    </source>
</evidence>
<feature type="region of interest" description="Disordered" evidence="1">
    <location>
        <begin position="88"/>
        <end position="126"/>
    </location>
</feature>
<keyword evidence="3" id="KW-1185">Reference proteome</keyword>
<feature type="compositionally biased region" description="Polar residues" evidence="1">
    <location>
        <begin position="25"/>
        <end position="40"/>
    </location>
</feature>
<reference evidence="2 3" key="1">
    <citation type="submission" date="2023-08" db="EMBL/GenBank/DDBJ databases">
        <title>Black Yeasts Isolated from many extreme environments.</title>
        <authorList>
            <person name="Coleine C."/>
            <person name="Stajich J.E."/>
            <person name="Selbmann L."/>
        </authorList>
    </citation>
    <scope>NUCLEOTIDE SEQUENCE [LARGE SCALE GENOMIC DNA]</scope>
    <source>
        <strain evidence="2 3">CCFEE 5386</strain>
    </source>
</reference>
<feature type="compositionally biased region" description="Polar residues" evidence="1">
    <location>
        <begin position="532"/>
        <end position="554"/>
    </location>
</feature>
<comment type="caution">
    <text evidence="2">The sequence shown here is derived from an EMBL/GenBank/DDBJ whole genome shotgun (WGS) entry which is preliminary data.</text>
</comment>
<protein>
    <submittedName>
        <fullName evidence="2">Uncharacterized protein</fullName>
    </submittedName>
</protein>
<feature type="compositionally biased region" description="Low complexity" evidence="1">
    <location>
        <begin position="89"/>
        <end position="106"/>
    </location>
</feature>
<evidence type="ECO:0000313" key="2">
    <source>
        <dbReference type="EMBL" id="KAK5144693.1"/>
    </source>
</evidence>
<feature type="region of interest" description="Disordered" evidence="1">
    <location>
        <begin position="329"/>
        <end position="356"/>
    </location>
</feature>
<dbReference type="Proteomes" id="UP001308179">
    <property type="component" value="Unassembled WGS sequence"/>
</dbReference>
<dbReference type="EMBL" id="JAVRRR010000204">
    <property type="protein sequence ID" value="KAK5144693.1"/>
    <property type="molecule type" value="Genomic_DNA"/>
</dbReference>
<name>A0ABR0L7G7_9PEZI</name>
<feature type="region of interest" description="Disordered" evidence="1">
    <location>
        <begin position="507"/>
        <end position="581"/>
    </location>
</feature>
<feature type="compositionally biased region" description="Basic and acidic residues" evidence="1">
    <location>
        <begin position="336"/>
        <end position="348"/>
    </location>
</feature>
<feature type="region of interest" description="Disordered" evidence="1">
    <location>
        <begin position="1"/>
        <end position="63"/>
    </location>
</feature>
<evidence type="ECO:0000313" key="3">
    <source>
        <dbReference type="Proteomes" id="UP001308179"/>
    </source>
</evidence>
<accession>A0ABR0L7G7</accession>
<feature type="compositionally biased region" description="Low complexity" evidence="1">
    <location>
        <begin position="43"/>
        <end position="63"/>
    </location>
</feature>
<proteinExistence type="predicted"/>
<feature type="compositionally biased region" description="Basic and acidic residues" evidence="1">
    <location>
        <begin position="7"/>
        <end position="21"/>
    </location>
</feature>
<organism evidence="2 3">
    <name type="scientific">Rachicladosporium monterosium</name>
    <dbReference type="NCBI Taxonomy" id="1507873"/>
    <lineage>
        <taxon>Eukaryota</taxon>
        <taxon>Fungi</taxon>
        <taxon>Dikarya</taxon>
        <taxon>Ascomycota</taxon>
        <taxon>Pezizomycotina</taxon>
        <taxon>Dothideomycetes</taxon>
        <taxon>Dothideomycetidae</taxon>
        <taxon>Cladosporiales</taxon>
        <taxon>Cladosporiaceae</taxon>
        <taxon>Rachicladosporium</taxon>
    </lineage>
</organism>
<gene>
    <name evidence="2" type="ORF">LTR32_003429</name>
</gene>
<sequence length="728" mass="75659">MASFTQKLREKLSKRTLRSEPSKVSMATQSTNASDTSARSIWTAGSTPYPSASSTPTITPRPSAASFRSLLLEKRTSVSASLRTIFTHSSRSNTPSPPSSTDTNYSIKTSAARARSKAPTIPASETTTPANVVPAVFVPTTTPTAVAMPIVIPPSSTPTIITSPAAARKYSVPAGPPPGPATTVTPPTPFAVVAAPVATPLPTATPTGPPVPITPAAPAIPSTLPAAISHPVPAAPPAPSSAPTPLVVLPPVPTPTTSRDISTITPIPGGNTAIEREEALAQLRKTGQVYPQSKGQFDGRREAMQTVMRPADVGTGDRVVEPVLGVAAAEGKTAPRQREKSRQPRSTRETSNAEPHDELVVTRDLGDGLDAAVLARGGELERVIINTRMSRPTGDALNKLSKDLLSVSQALAVTRDGSPVTAAAHAPEGRTVVFNTPSRGRRRRYSVSELLDLVDHAVDTMHDPEHEDEVSEPADRGYVSSEVYNENELQKAASDYKKLDAAVDAAGRRVPAQTPRPDTKQEPAKTARFAASTPTTTKTNVVSSAIGVPTSSSVAHPPPKVLATPDATGRTPEVTKPSAVSSNLFTSPASTIASAAKPVATAAQKALTTSPTTITETLKTTADTITSTIQDVLPPIALNPQPYHHAPSTPLSLNVGQWTDKRVQEAQQAARKALKTQGDAALVHAVVVGEEVKKQGASGLGKVERIEKAVVGGVLGLFGAGGHPSGGH</sequence>